<proteinExistence type="predicted"/>
<dbReference type="AlphaFoldDB" id="A0A0N0E7C3"/>
<dbReference type="Gene3D" id="2.130.10.10">
    <property type="entry name" value="YVTN repeat-like/Quinoprotein amine dehydrogenase"/>
    <property type="match status" value="1"/>
</dbReference>
<reference evidence="1 2" key="1">
    <citation type="submission" date="2015-01" db="EMBL/GenBank/DDBJ databases">
        <title>Ahrensia donghaiensis sp. nov., a novel dimethylsulphoniopropionate-cleavage bacterium isolated from seawater and emended descriptions of the genus Ahrensia and Ahrensia kielensis.</title>
        <authorList>
            <person name="Liu J."/>
        </authorList>
    </citation>
    <scope>NUCLEOTIDE SEQUENCE [LARGE SCALE GENOMIC DNA]</scope>
    <source>
        <strain evidence="1 2">LZD062</strain>
    </source>
</reference>
<protein>
    <recommendedName>
        <fullName evidence="3">Twin-arginine translocation pathway signal</fullName>
    </recommendedName>
</protein>
<dbReference type="OrthoDB" id="5624218at2"/>
<comment type="caution">
    <text evidence="1">The sequence shown here is derived from an EMBL/GenBank/DDBJ whole genome shotgun (WGS) entry which is preliminary data.</text>
</comment>
<evidence type="ECO:0008006" key="3">
    <source>
        <dbReference type="Google" id="ProtNLM"/>
    </source>
</evidence>
<sequence>MQKPMLIDRRTFLASAGAAFLTGLNDGQARAMQKADAVFASAFKGADGSYGIATMSENGELLHRYSLPDRGHDTVWRADGAQLIAFARRPGTFAAVIDPSNKAPPTIINAAEGRHFYGHGVYSADGALLYATENDFDNARGVIGIYNTRDSFKRIGEFDAHGIGPHDMELLPDGQTLVIANGGIETHPDFPRAKLNIASMKPNLAFINIRTGKLIESFKLPDDQHKLSIRHMALMESTVWFACQDEGDHTAGRSLVGQFSFDNGAIQMVDLPETTAANLRGYVGSIAANEQNGEVAFTSPRGGIMVRYDTRTQKVISTTRSDEICGVAAHDQQFIWSNGEGRFGPADHAKLWDNHISTAKRLSGRKS</sequence>
<dbReference type="SUPFAM" id="SSF50969">
    <property type="entry name" value="YVTN repeat-like/Quinoprotein amine dehydrogenase"/>
    <property type="match status" value="1"/>
</dbReference>
<dbReference type="RefSeq" id="WP_082376659.1">
    <property type="nucleotide sequence ID" value="NZ_JXMU01000015.1"/>
</dbReference>
<dbReference type="Proteomes" id="UP000038011">
    <property type="component" value="Unassembled WGS sequence"/>
</dbReference>
<dbReference type="InterPro" id="IPR008311">
    <property type="entry name" value="UCP028101"/>
</dbReference>
<dbReference type="PIRSF" id="PIRSF028101">
    <property type="entry name" value="UCP028101"/>
    <property type="match status" value="1"/>
</dbReference>
<name>A0A0N0E7C3_9HYPH</name>
<evidence type="ECO:0000313" key="2">
    <source>
        <dbReference type="Proteomes" id="UP000038011"/>
    </source>
</evidence>
<gene>
    <name evidence="1" type="ORF">SU32_11235</name>
</gene>
<dbReference type="STRING" id="1514904.SU32_11235"/>
<organism evidence="1 2">
    <name type="scientific">Ahrensia marina</name>
    <dbReference type="NCBI Taxonomy" id="1514904"/>
    <lineage>
        <taxon>Bacteria</taxon>
        <taxon>Pseudomonadati</taxon>
        <taxon>Pseudomonadota</taxon>
        <taxon>Alphaproteobacteria</taxon>
        <taxon>Hyphomicrobiales</taxon>
        <taxon>Ahrensiaceae</taxon>
        <taxon>Ahrensia</taxon>
    </lineage>
</organism>
<accession>A0A0N0E7C3</accession>
<dbReference type="EMBL" id="JXMU01000015">
    <property type="protein sequence ID" value="KPB00972.1"/>
    <property type="molecule type" value="Genomic_DNA"/>
</dbReference>
<keyword evidence="2" id="KW-1185">Reference proteome</keyword>
<dbReference type="InterPro" id="IPR006311">
    <property type="entry name" value="TAT_signal"/>
</dbReference>
<dbReference type="InterPro" id="IPR011044">
    <property type="entry name" value="Quino_amine_DH_bsu"/>
</dbReference>
<dbReference type="PATRIC" id="fig|1514904.3.peg.1090"/>
<evidence type="ECO:0000313" key="1">
    <source>
        <dbReference type="EMBL" id="KPB00972.1"/>
    </source>
</evidence>
<dbReference type="PROSITE" id="PS51318">
    <property type="entry name" value="TAT"/>
    <property type="match status" value="1"/>
</dbReference>
<dbReference type="Pfam" id="PF07433">
    <property type="entry name" value="DUF1513"/>
    <property type="match status" value="1"/>
</dbReference>
<dbReference type="InterPro" id="IPR015943">
    <property type="entry name" value="WD40/YVTN_repeat-like_dom_sf"/>
</dbReference>